<dbReference type="GO" id="GO:0005739">
    <property type="term" value="C:mitochondrion"/>
    <property type="evidence" value="ECO:0007669"/>
    <property type="project" value="TreeGrafter"/>
</dbReference>
<keyword evidence="2" id="KW-0812">Transmembrane</keyword>
<feature type="transmembrane region" description="Helical" evidence="2">
    <location>
        <begin position="101"/>
        <end position="124"/>
    </location>
</feature>
<dbReference type="InterPro" id="IPR009688">
    <property type="entry name" value="FAM210A/B-like_dom"/>
</dbReference>
<reference evidence="4" key="1">
    <citation type="submission" date="2022-06" db="EMBL/GenBank/DDBJ databases">
        <title>Complete genome sequences of two strains of the flax pathogen Septoria linicola.</title>
        <authorList>
            <person name="Lapalu N."/>
            <person name="Simon A."/>
            <person name="Demenou B."/>
            <person name="Paumier D."/>
            <person name="Guillot M.-P."/>
            <person name="Gout L."/>
            <person name="Valade R."/>
        </authorList>
    </citation>
    <scope>NUCLEOTIDE SEQUENCE</scope>
    <source>
        <strain evidence="4">SE15195</strain>
    </source>
</reference>
<accession>A0A9Q9B5W3</accession>
<name>A0A9Q9B5W3_9PEZI</name>
<dbReference type="EMBL" id="CP099428">
    <property type="protein sequence ID" value="USW58795.1"/>
    <property type="molecule type" value="Genomic_DNA"/>
</dbReference>
<feature type="region of interest" description="Disordered" evidence="1">
    <location>
        <begin position="68"/>
        <end position="91"/>
    </location>
</feature>
<feature type="compositionally biased region" description="Polar residues" evidence="1">
    <location>
        <begin position="70"/>
        <end position="82"/>
    </location>
</feature>
<dbReference type="AlphaFoldDB" id="A0A9Q9B5W3"/>
<dbReference type="Pfam" id="PF06916">
    <property type="entry name" value="FAM210A-B_dom"/>
    <property type="match status" value="1"/>
</dbReference>
<keyword evidence="2" id="KW-0472">Membrane</keyword>
<evidence type="ECO:0000313" key="4">
    <source>
        <dbReference type="EMBL" id="USW58795.1"/>
    </source>
</evidence>
<keyword evidence="5" id="KW-1185">Reference proteome</keyword>
<dbReference type="PANTHER" id="PTHR21377:SF0">
    <property type="entry name" value="PROTEIN FAM210B, MITOCHONDRIAL"/>
    <property type="match status" value="1"/>
</dbReference>
<evidence type="ECO:0000259" key="3">
    <source>
        <dbReference type="Pfam" id="PF06916"/>
    </source>
</evidence>
<sequence length="239" mass="26690">MLKSPRLLQLLRQASLHDGVLGASMRQSFARQLPKLPGRGAAPKRGFTIANARPSSLGQKAWRASRFRSSRQTCRNNSSQATEGAKPTTLSGRMKEMSRKYGWTVTGIYLGLSVLDFPFCFLAVKWFGTERIAEIEHTIMDGFWDMAEKVMPSLKDRRLEKEASAAEEAAAAAREAGDQFAEQAKRKNPSLGTQLLLAYGVHKSLIFFRIPITLAITPKVVKQLRKWGWQIGKQKPKTA</sequence>
<keyword evidence="2" id="KW-1133">Transmembrane helix</keyword>
<protein>
    <recommendedName>
        <fullName evidence="3">DUF1279 domain-containing protein</fullName>
    </recommendedName>
</protein>
<evidence type="ECO:0000256" key="1">
    <source>
        <dbReference type="SAM" id="MobiDB-lite"/>
    </source>
</evidence>
<dbReference type="InterPro" id="IPR045866">
    <property type="entry name" value="FAM210A/B-like"/>
</dbReference>
<feature type="domain" description="DUF1279" evidence="3">
    <location>
        <begin position="93"/>
        <end position="218"/>
    </location>
</feature>
<dbReference type="Proteomes" id="UP001056384">
    <property type="component" value="Chromosome 11"/>
</dbReference>
<proteinExistence type="predicted"/>
<organism evidence="4 5">
    <name type="scientific">Septoria linicola</name>
    <dbReference type="NCBI Taxonomy" id="215465"/>
    <lineage>
        <taxon>Eukaryota</taxon>
        <taxon>Fungi</taxon>
        <taxon>Dikarya</taxon>
        <taxon>Ascomycota</taxon>
        <taxon>Pezizomycotina</taxon>
        <taxon>Dothideomycetes</taxon>
        <taxon>Dothideomycetidae</taxon>
        <taxon>Mycosphaerellales</taxon>
        <taxon>Mycosphaerellaceae</taxon>
        <taxon>Septoria</taxon>
    </lineage>
</organism>
<gene>
    <name evidence="4" type="ORF">Slin15195_G121140</name>
</gene>
<evidence type="ECO:0000313" key="5">
    <source>
        <dbReference type="Proteomes" id="UP001056384"/>
    </source>
</evidence>
<dbReference type="PANTHER" id="PTHR21377">
    <property type="entry name" value="PROTEIN FAM210B, MITOCHONDRIAL"/>
    <property type="match status" value="1"/>
</dbReference>
<evidence type="ECO:0000256" key="2">
    <source>
        <dbReference type="SAM" id="Phobius"/>
    </source>
</evidence>